<dbReference type="eggNOG" id="ENOG502SNQ1">
    <property type="taxonomic scope" value="Eukaryota"/>
</dbReference>
<keyword evidence="1" id="KW-0539">Nucleus</keyword>
<dbReference type="OMA" id="KGCVTCR"/>
<proteinExistence type="predicted"/>
<dbReference type="HOGENOM" id="CLU_021599_2_2_1"/>
<dbReference type="GO" id="GO:0008270">
    <property type="term" value="F:zinc ion binding"/>
    <property type="evidence" value="ECO:0007669"/>
    <property type="project" value="InterPro"/>
</dbReference>
<evidence type="ECO:0000256" key="2">
    <source>
        <dbReference type="SAM" id="MobiDB-lite"/>
    </source>
</evidence>
<gene>
    <name evidence="4" type="ORF">SNOG_01940</name>
</gene>
<evidence type="ECO:0000313" key="5">
    <source>
        <dbReference type="Proteomes" id="UP000001055"/>
    </source>
</evidence>
<dbReference type="RefSeq" id="XP_001792562.1">
    <property type="nucleotide sequence ID" value="XM_001792510.1"/>
</dbReference>
<dbReference type="Pfam" id="PF00172">
    <property type="entry name" value="Zn_clus"/>
    <property type="match status" value="1"/>
</dbReference>
<dbReference type="InParanoid" id="Q0V224"/>
<dbReference type="Proteomes" id="UP000001055">
    <property type="component" value="Unassembled WGS sequence"/>
</dbReference>
<dbReference type="GeneID" id="5969412"/>
<organism evidence="4 5">
    <name type="scientific">Phaeosphaeria nodorum (strain SN15 / ATCC MYA-4574 / FGSC 10173)</name>
    <name type="common">Glume blotch fungus</name>
    <name type="synonym">Parastagonospora nodorum</name>
    <dbReference type="NCBI Taxonomy" id="321614"/>
    <lineage>
        <taxon>Eukaryota</taxon>
        <taxon>Fungi</taxon>
        <taxon>Dikarya</taxon>
        <taxon>Ascomycota</taxon>
        <taxon>Pezizomycotina</taxon>
        <taxon>Dothideomycetes</taxon>
        <taxon>Pleosporomycetidae</taxon>
        <taxon>Pleosporales</taxon>
        <taxon>Pleosporineae</taxon>
        <taxon>Phaeosphaeriaceae</taxon>
        <taxon>Parastagonospora</taxon>
    </lineage>
</organism>
<feature type="domain" description="Zn(2)-C6 fungal-type" evidence="3">
    <location>
        <begin position="27"/>
        <end position="54"/>
    </location>
</feature>
<dbReference type="GO" id="GO:0000981">
    <property type="term" value="F:DNA-binding transcription factor activity, RNA polymerase II-specific"/>
    <property type="evidence" value="ECO:0007669"/>
    <property type="project" value="InterPro"/>
</dbReference>
<dbReference type="InterPro" id="IPR001138">
    <property type="entry name" value="Zn2Cys6_DnaBD"/>
</dbReference>
<reference evidence="5" key="1">
    <citation type="journal article" date="2007" name="Plant Cell">
        <title>Dothideomycete-plant interactions illuminated by genome sequencing and EST analysis of the wheat pathogen Stagonospora nodorum.</title>
        <authorList>
            <person name="Hane J.K."/>
            <person name="Lowe R.G."/>
            <person name="Solomon P.S."/>
            <person name="Tan K.C."/>
            <person name="Schoch C.L."/>
            <person name="Spatafora J.W."/>
            <person name="Crous P.W."/>
            <person name="Kodira C."/>
            <person name="Birren B.W."/>
            <person name="Galagan J.E."/>
            <person name="Torriani S.F."/>
            <person name="McDonald B.A."/>
            <person name="Oliver R.P."/>
        </authorList>
    </citation>
    <scope>NUCLEOTIDE SEQUENCE [LARGE SCALE GENOMIC DNA]</scope>
    <source>
        <strain evidence="5">SN15 / ATCC MYA-4574 / FGSC 10173</strain>
    </source>
</reference>
<name>Q0V224_PHANO</name>
<dbReference type="STRING" id="321614.Q0V224"/>
<feature type="region of interest" description="Disordered" evidence="2">
    <location>
        <begin position="71"/>
        <end position="97"/>
    </location>
</feature>
<evidence type="ECO:0000256" key="1">
    <source>
        <dbReference type="ARBA" id="ARBA00023242"/>
    </source>
</evidence>
<accession>Q0V224</accession>
<dbReference type="AlphaFoldDB" id="Q0V224"/>
<evidence type="ECO:0000259" key="3">
    <source>
        <dbReference type="Pfam" id="PF00172"/>
    </source>
</evidence>
<dbReference type="InterPro" id="IPR053178">
    <property type="entry name" value="Osmoadaptation_assoc"/>
</dbReference>
<sequence>MPRHSTTSLIGFIVRDVFVSGEKAVWKRKKGCDLKQPECGQCIERGLPCGGYDKDRVFIYHDAGVKRTTLASQYAQSPRGASSGMLSPPETPPTTSLISTTPAQAYSGSDVFSMFPRVLSASFAQSAYKEKSLEAFISTYVPRGDLSSTNEEGKQLVGMMPRLNSQDEALRLAILAMGTLALSKQTNDSYLGQQGRNIYGKALAETRRALQDPSRARSTAMLAIPYVDTDHTFLMQVMALFEILFGAEEASSKQAQNWLSHAQGEIALIVARGPEAFTEDAAHAIFVNARWRPLIASCRTRTKSILNEKRWKTIPWRGRIKTPQDSLLDIMAGVPEILANIDRWGALSAGTPQDEATDLATCAKCWTLHIELQTWLVANEHEIHTPVTTTPTPITFPNFDVACLTIRYWVIALMLYSSLDTASRIPTTDISTMHPDRPHPRQFARLIARSANYFFQERYGIVGPTTYSFPLGNTMLYLNRNLMLDGQYAKLVGEAWNSPNMPMAIKNFLNSQRLSVS</sequence>
<dbReference type="PANTHER" id="PTHR38111">
    <property type="entry name" value="ZN(2)-C6 FUNGAL-TYPE DOMAIN-CONTAINING PROTEIN-RELATED"/>
    <property type="match status" value="1"/>
</dbReference>
<dbReference type="KEGG" id="pno:SNOG_01940"/>
<protein>
    <recommendedName>
        <fullName evidence="3">Zn(2)-C6 fungal-type domain-containing protein</fullName>
    </recommendedName>
</protein>
<dbReference type="InterPro" id="IPR021858">
    <property type="entry name" value="Fun_TF"/>
</dbReference>
<feature type="compositionally biased region" description="Polar residues" evidence="2">
    <location>
        <begin position="71"/>
        <end position="80"/>
    </location>
</feature>
<dbReference type="EMBL" id="CH445327">
    <property type="protein sequence ID" value="EAT90152.1"/>
    <property type="molecule type" value="Genomic_DNA"/>
</dbReference>
<dbReference type="Pfam" id="PF11951">
    <property type="entry name" value="Fungal_trans_2"/>
    <property type="match status" value="1"/>
</dbReference>
<dbReference type="PANTHER" id="PTHR38111:SF11">
    <property type="entry name" value="TRANSCRIPTION FACTOR DOMAIN-CONTAINING PROTEIN-RELATED"/>
    <property type="match status" value="1"/>
</dbReference>
<dbReference type="VEuPathDB" id="FungiDB:JI435_019400"/>
<evidence type="ECO:0000313" key="4">
    <source>
        <dbReference type="EMBL" id="EAT90152.1"/>
    </source>
</evidence>
<dbReference type="CDD" id="cd00067">
    <property type="entry name" value="GAL4"/>
    <property type="match status" value="1"/>
</dbReference>